<name>A0A5J6J233_STRVI</name>
<dbReference type="Gene3D" id="1.50.10.10">
    <property type="match status" value="1"/>
</dbReference>
<feature type="domain" description="Lantibiotic biosynthesis protein dehydration" evidence="2">
    <location>
        <begin position="264"/>
        <end position="639"/>
    </location>
</feature>
<dbReference type="Pfam" id="PF13575">
    <property type="entry name" value="DUF4135"/>
    <property type="match status" value="1"/>
</dbReference>
<reference evidence="3 4" key="1">
    <citation type="submission" date="2017-09" db="EMBL/GenBank/DDBJ databases">
        <authorList>
            <person name="Lee N."/>
            <person name="Cho B.-K."/>
        </authorList>
    </citation>
    <scope>NUCLEOTIDE SEQUENCE [LARGE SCALE GENOMIC DNA]</scope>
    <source>
        <strain evidence="3 4">ATCC 27476</strain>
    </source>
</reference>
<dbReference type="InterPro" id="IPR007822">
    <property type="entry name" value="LANC-like"/>
</dbReference>
<evidence type="ECO:0000313" key="4">
    <source>
        <dbReference type="Proteomes" id="UP000325563"/>
    </source>
</evidence>
<protein>
    <submittedName>
        <fullName evidence="3">Type 2 lantipeptide synthetase LanM</fullName>
    </submittedName>
</protein>
<feature type="region of interest" description="Disordered" evidence="1">
    <location>
        <begin position="1"/>
        <end position="24"/>
    </location>
</feature>
<feature type="region of interest" description="Disordered" evidence="1">
    <location>
        <begin position="77"/>
        <end position="96"/>
    </location>
</feature>
<dbReference type="CDD" id="cd04792">
    <property type="entry name" value="LanM-like"/>
    <property type="match status" value="1"/>
</dbReference>
<dbReference type="GO" id="GO:0005975">
    <property type="term" value="P:carbohydrate metabolic process"/>
    <property type="evidence" value="ECO:0007669"/>
    <property type="project" value="InterPro"/>
</dbReference>
<dbReference type="SUPFAM" id="SSF158745">
    <property type="entry name" value="LanC-like"/>
    <property type="match status" value="1"/>
</dbReference>
<dbReference type="InterPro" id="IPR012341">
    <property type="entry name" value="6hp_glycosidase-like_sf"/>
</dbReference>
<feature type="compositionally biased region" description="Pro residues" evidence="1">
    <location>
        <begin position="8"/>
        <end position="22"/>
    </location>
</feature>
<dbReference type="PIRSF" id="PIRSF037228">
    <property type="entry name" value="Lant_mod_RumM"/>
    <property type="match status" value="1"/>
</dbReference>
<evidence type="ECO:0000259" key="2">
    <source>
        <dbReference type="Pfam" id="PF13575"/>
    </source>
</evidence>
<keyword evidence="4" id="KW-1185">Reference proteome</keyword>
<dbReference type="Proteomes" id="UP000325563">
    <property type="component" value="Chromosome"/>
</dbReference>
<dbReference type="EMBL" id="CP023692">
    <property type="protein sequence ID" value="QEV44930.1"/>
    <property type="molecule type" value="Genomic_DNA"/>
</dbReference>
<evidence type="ECO:0000313" key="3">
    <source>
        <dbReference type="EMBL" id="QEV44930.1"/>
    </source>
</evidence>
<dbReference type="GO" id="GO:0031179">
    <property type="term" value="P:peptide modification"/>
    <property type="evidence" value="ECO:0007669"/>
    <property type="project" value="InterPro"/>
</dbReference>
<evidence type="ECO:0000256" key="1">
    <source>
        <dbReference type="SAM" id="MobiDB-lite"/>
    </source>
</evidence>
<gene>
    <name evidence="3" type="primary">lanM</name>
    <name evidence="3" type="ORF">CP980_07515</name>
</gene>
<organism evidence="3 4">
    <name type="scientific">Streptomyces vinaceus</name>
    <dbReference type="NCBI Taxonomy" id="1960"/>
    <lineage>
        <taxon>Bacteria</taxon>
        <taxon>Bacillati</taxon>
        <taxon>Actinomycetota</taxon>
        <taxon>Actinomycetes</taxon>
        <taxon>Kitasatosporales</taxon>
        <taxon>Streptomycetaceae</taxon>
        <taxon>Streptomyces</taxon>
    </lineage>
</organism>
<proteinExistence type="predicted"/>
<dbReference type="AlphaFoldDB" id="A0A5J6J233"/>
<accession>A0A5J6J233</accession>
<dbReference type="NCBIfam" id="TIGR03897">
    <property type="entry name" value="lanti_2_LanM"/>
    <property type="match status" value="1"/>
</dbReference>
<dbReference type="SMART" id="SM01260">
    <property type="entry name" value="LANC_like"/>
    <property type="match status" value="1"/>
</dbReference>
<dbReference type="Pfam" id="PF05147">
    <property type="entry name" value="LANC_like"/>
    <property type="match status" value="1"/>
</dbReference>
<dbReference type="KEGG" id="svn:CP980_07515"/>
<dbReference type="PRINTS" id="PR01950">
    <property type="entry name" value="LANCSUPER"/>
</dbReference>
<dbReference type="InterPro" id="IPR017146">
    <property type="entry name" value="Lanti_2_LanM"/>
</dbReference>
<dbReference type="InterPro" id="IPR025410">
    <property type="entry name" value="Lant_dehyd"/>
</dbReference>
<sequence length="1101" mass="114061">MPHRSCPAAPPPPTAGPRPPWGPVHGIWGIGPHVRAPALCEFSPVTDTATTAEESQVGGLAPSWWARALNLRERLAAPGTPVPAPADAPHSRPASWSLGDPDGFAARLASLGVTQDTAYALAAEAPGRLAARTDQPEWARAVERMVAEAPAEVPAAAPAGLRAADADGAAAFLPALRPLVRSAWERTAAHLDLTGSELDAVRAAFEERLGDRLIRQAARTLVRELHRARTEGLLAGETPRERFADFVARLGTRQGLAGLFGRHPVLARMLGQACGQAAEATAELFARFTADRPGIVAGLLDGTDPGALVRVDLGRGDVHQGNRSVALLHFAGGAAVVYKPRPLDQHVLLDRAVGWANAKVAGLGLRTPRSVRGEGYGWLEFIEHGWCSSPTELDRFYRRQGALLALLYAVDGVDMHYENVIACGDQPVLVDAETLLHAGLPAAVTCGSDPAAEALAASVYRTCLLPSLLIGENGAMDISALGGGDGGSYPSDGLRWEAAGTDEMRLVRAPVATGAGQNRPGPQGGTAGHADHRAALLEGFRAGYDAITEHRAELLGTEAGDAGLLARWATSPGRLIARSTRLYTTLLDESTHPDLLSDALTRDTVFAVLWTESEHDRARRRLIEDEIADLWSGDVPLFFHHPADTALRTSRGTRLDGVLPAPGLHTTRAKIAAMGEVDRHDQEWIISATLAVTGANLSVGGPRSTLAGPAAPVVVPEPSRLLAAACGIADEIAARAVHGGDRVNWLGLEQVSADHWAVLPMGGGLAQGYCGVALFLAQLGALTGAERYTDLARRAVRPLPALLAALAADPALGAAVGPGALHGIGGIVYTAARLAPLLGEDLAGCLPDALAALERAALADAEEGADGPADLADGLAGALAAAVAAQRTYGSLARGAARRLADRLLARAEKSLADQRPPAPGFAHGDAGIGWALLRYAAALDEAGEPGASYARTGAALLRPALEEALLRPADLDWHSGLAGTALAAADVLGADLLPAAELDRCAALLGAPGAAPDLSLHRGSLGSLELLGVLAGQGHEGARADLGHRAGEVLGRLEEHGHRCGTPDHVPSPGFLTGLSGIGYALLRLGFPARVPSVLLLEPA</sequence>